<dbReference type="AlphaFoldDB" id="A0A168MEV2"/>
<reference evidence="2" key="1">
    <citation type="submission" date="2016-04" db="EMBL/GenBank/DDBJ databases">
        <authorList>
            <person name="Evans L.H."/>
            <person name="Alamgir A."/>
            <person name="Owens N."/>
            <person name="Weber N.D."/>
            <person name="Virtaneva K."/>
            <person name="Barbian K."/>
            <person name="Babar A."/>
            <person name="Rosenke K."/>
        </authorList>
    </citation>
    <scope>NUCLEOTIDE SEQUENCE [LARGE SCALE GENOMIC DNA]</scope>
    <source>
        <strain evidence="2">CBS 101.48</strain>
    </source>
</reference>
<evidence type="ECO:0000313" key="2">
    <source>
        <dbReference type="EMBL" id="SAL98401.1"/>
    </source>
</evidence>
<sequence length="349" mass="39348">MDHGNFINHYAAQHCQHQGVDKDSLSRHLATEHLDDVFTHHVKPAFPAHSQILQTRQNVHQRRRIDNPDDNVLEQKWKDSSKGFDTVNIIEWMVDTCSADELETLLPRLTPLVLRVLDDFDVEYKTRAVILVQKMISALDVAVIARFGLDNVFIDALFKCLNYLTDARDLPLLQAAYPCLIDLIDKSKATGSKERYALYEKMLTDGVVPGLTYAGNKSSFLLVLLEAIDRLALELGTLLVRYLKLVLFGISSGLCSTNSTVNQVSLRTLEHVIQKTSPRIPAYGGVILQGLATLWLNHCHDQDDPTSQSICTMVKKMYQLLCYLCQDRLKADSQALLDLDRPSFEALLA</sequence>
<dbReference type="GO" id="GO:0005829">
    <property type="term" value="C:cytosol"/>
    <property type="evidence" value="ECO:0007669"/>
    <property type="project" value="TreeGrafter"/>
</dbReference>
<dbReference type="OrthoDB" id="6417021at2759"/>
<accession>A0A168MEV2</accession>
<dbReference type="SUPFAM" id="SSF48371">
    <property type="entry name" value="ARM repeat"/>
    <property type="match status" value="1"/>
</dbReference>
<dbReference type="Pfam" id="PF10521">
    <property type="entry name" value="Tti2"/>
    <property type="match status" value="1"/>
</dbReference>
<dbReference type="GO" id="GO:0110078">
    <property type="term" value="C:TTT Hsp90 cochaperone complex"/>
    <property type="evidence" value="ECO:0007669"/>
    <property type="project" value="InterPro"/>
</dbReference>
<name>A0A168MEV2_ABSGL</name>
<dbReference type="Proteomes" id="UP000078561">
    <property type="component" value="Unassembled WGS sequence"/>
</dbReference>
<gene>
    <name evidence="2" type="primary">ABSGL_03930.1 scaffold 4693</name>
</gene>
<dbReference type="InterPro" id="IPR016024">
    <property type="entry name" value="ARM-type_fold"/>
</dbReference>
<comment type="similarity">
    <text evidence="1">Belongs to the TTI2 family.</text>
</comment>
<dbReference type="STRING" id="4829.A0A168MEV2"/>
<dbReference type="OMA" id="PMASQDY"/>
<dbReference type="Gene3D" id="1.25.10.10">
    <property type="entry name" value="Leucine-rich Repeat Variant"/>
    <property type="match status" value="1"/>
</dbReference>
<dbReference type="EMBL" id="LT552071">
    <property type="protein sequence ID" value="SAL98401.1"/>
    <property type="molecule type" value="Genomic_DNA"/>
</dbReference>
<evidence type="ECO:0000313" key="3">
    <source>
        <dbReference type="Proteomes" id="UP000078561"/>
    </source>
</evidence>
<dbReference type="InParanoid" id="A0A168MEV2"/>
<dbReference type="GO" id="GO:0005634">
    <property type="term" value="C:nucleus"/>
    <property type="evidence" value="ECO:0007669"/>
    <property type="project" value="TreeGrafter"/>
</dbReference>
<dbReference type="FunCoup" id="A0A168MEV2">
    <property type="interactions" value="21"/>
</dbReference>
<proteinExistence type="inferred from homology"/>
<dbReference type="PANTHER" id="PTHR32226">
    <property type="entry name" value="TELO2-INTERACTING PROTEIN 2"/>
    <property type="match status" value="1"/>
</dbReference>
<keyword evidence="3" id="KW-1185">Reference proteome</keyword>
<dbReference type="PANTHER" id="PTHR32226:SF2">
    <property type="entry name" value="TELO2-INTERACTING PROTEIN 2"/>
    <property type="match status" value="1"/>
</dbReference>
<evidence type="ECO:0008006" key="4">
    <source>
        <dbReference type="Google" id="ProtNLM"/>
    </source>
</evidence>
<dbReference type="InterPro" id="IPR011989">
    <property type="entry name" value="ARM-like"/>
</dbReference>
<protein>
    <recommendedName>
        <fullName evidence="4">TOG domain-containing protein</fullName>
    </recommendedName>
</protein>
<evidence type="ECO:0000256" key="1">
    <source>
        <dbReference type="ARBA" id="ARBA00034736"/>
    </source>
</evidence>
<organism evidence="2">
    <name type="scientific">Absidia glauca</name>
    <name type="common">Pin mould</name>
    <dbReference type="NCBI Taxonomy" id="4829"/>
    <lineage>
        <taxon>Eukaryota</taxon>
        <taxon>Fungi</taxon>
        <taxon>Fungi incertae sedis</taxon>
        <taxon>Mucoromycota</taxon>
        <taxon>Mucoromycotina</taxon>
        <taxon>Mucoromycetes</taxon>
        <taxon>Mucorales</taxon>
        <taxon>Cunninghamellaceae</taxon>
        <taxon>Absidia</taxon>
    </lineage>
</organism>
<dbReference type="InterPro" id="IPR018870">
    <property type="entry name" value="Tti2"/>
</dbReference>